<proteinExistence type="predicted"/>
<dbReference type="Proteomes" id="UP001642540">
    <property type="component" value="Unassembled WGS sequence"/>
</dbReference>
<reference evidence="2 3" key="1">
    <citation type="submission" date="2024-08" db="EMBL/GenBank/DDBJ databases">
        <authorList>
            <person name="Cucini C."/>
            <person name="Frati F."/>
        </authorList>
    </citation>
    <scope>NUCLEOTIDE SEQUENCE [LARGE SCALE GENOMIC DNA]</scope>
</reference>
<sequence>MASLDLLPNELLCNILGMLSTKEKLRAREVCRRWKGVVDEFVPFYRVQLCDKTFDEVAMRFGSRRVSSLEFTCEHSDSYNTHSIIPIQNLSFLKRLVLAQDMRVDALADVAMRADNLIELDIRYGHIKTWHEKKQIAALLPALREIKKLLLPILCQLNRNPISLFNLWKDIMQREMPKLQHLEIDVCTGNPTSPHFIDLATFKPHLREFVVQKADALGGRVPNKRVTLVWNVNGQSRDSEGLRKLKLINEASCVLKDETPQWETLLSNQSNMEELQLYDFYVQLPGKEGYSMSLIEPVLTRSMKTLHTIRLDIGAERVGTCDDFDMEIFSKLATLRELHLSVRVVKFRAIFGKGINFLRGIKNCSTVISATLCKLVLHGFRFTTEEVNDCIKEIAKLDLKKVDFYCSRMPEISTVWEEFSSQARKMGLKNDVQTNSLYLPAEFIGVEFYFEHRKS</sequence>
<accession>A0ABP1QQB2</accession>
<dbReference type="PROSITE" id="PS50181">
    <property type="entry name" value="FBOX"/>
    <property type="match status" value="1"/>
</dbReference>
<dbReference type="Gene3D" id="1.20.1280.50">
    <property type="match status" value="1"/>
</dbReference>
<gene>
    <name evidence="2" type="ORF">ODALV1_LOCUS12765</name>
</gene>
<feature type="domain" description="F-box" evidence="1">
    <location>
        <begin position="1"/>
        <end position="57"/>
    </location>
</feature>
<dbReference type="SMART" id="SM00256">
    <property type="entry name" value="FBOX"/>
    <property type="match status" value="1"/>
</dbReference>
<keyword evidence="3" id="KW-1185">Reference proteome</keyword>
<dbReference type="InterPro" id="IPR032675">
    <property type="entry name" value="LRR_dom_sf"/>
</dbReference>
<organism evidence="2 3">
    <name type="scientific">Orchesella dallaii</name>
    <dbReference type="NCBI Taxonomy" id="48710"/>
    <lineage>
        <taxon>Eukaryota</taxon>
        <taxon>Metazoa</taxon>
        <taxon>Ecdysozoa</taxon>
        <taxon>Arthropoda</taxon>
        <taxon>Hexapoda</taxon>
        <taxon>Collembola</taxon>
        <taxon>Entomobryomorpha</taxon>
        <taxon>Entomobryoidea</taxon>
        <taxon>Orchesellidae</taxon>
        <taxon>Orchesellinae</taxon>
        <taxon>Orchesella</taxon>
    </lineage>
</organism>
<dbReference type="Pfam" id="PF12937">
    <property type="entry name" value="F-box-like"/>
    <property type="match status" value="1"/>
</dbReference>
<dbReference type="CDD" id="cd09917">
    <property type="entry name" value="F-box_SF"/>
    <property type="match status" value="1"/>
</dbReference>
<evidence type="ECO:0000313" key="3">
    <source>
        <dbReference type="Proteomes" id="UP001642540"/>
    </source>
</evidence>
<comment type="caution">
    <text evidence="2">The sequence shown here is derived from an EMBL/GenBank/DDBJ whole genome shotgun (WGS) entry which is preliminary data.</text>
</comment>
<dbReference type="InterPro" id="IPR001810">
    <property type="entry name" value="F-box_dom"/>
</dbReference>
<dbReference type="EMBL" id="CAXLJM020000039">
    <property type="protein sequence ID" value="CAL8107769.1"/>
    <property type="molecule type" value="Genomic_DNA"/>
</dbReference>
<dbReference type="Gene3D" id="3.80.10.10">
    <property type="entry name" value="Ribonuclease Inhibitor"/>
    <property type="match status" value="1"/>
</dbReference>
<evidence type="ECO:0000313" key="2">
    <source>
        <dbReference type="EMBL" id="CAL8107769.1"/>
    </source>
</evidence>
<protein>
    <recommendedName>
        <fullName evidence="1">F-box domain-containing protein</fullName>
    </recommendedName>
</protein>
<dbReference type="SUPFAM" id="SSF52047">
    <property type="entry name" value="RNI-like"/>
    <property type="match status" value="1"/>
</dbReference>
<evidence type="ECO:0000259" key="1">
    <source>
        <dbReference type="PROSITE" id="PS50181"/>
    </source>
</evidence>
<dbReference type="SUPFAM" id="SSF81383">
    <property type="entry name" value="F-box domain"/>
    <property type="match status" value="1"/>
</dbReference>
<dbReference type="InterPro" id="IPR036047">
    <property type="entry name" value="F-box-like_dom_sf"/>
</dbReference>
<name>A0ABP1QQB2_9HEXA</name>